<dbReference type="SUPFAM" id="SSF74924">
    <property type="entry name" value="Cap-Gly domain"/>
    <property type="match status" value="1"/>
</dbReference>
<proteinExistence type="predicted"/>
<dbReference type="OrthoDB" id="2130750at2759"/>
<accession>X6LLX9</accession>
<reference evidence="1 2" key="1">
    <citation type="journal article" date="2013" name="Curr. Biol.">
        <title>The Genome of the Foraminiferan Reticulomyxa filosa.</title>
        <authorList>
            <person name="Glockner G."/>
            <person name="Hulsmann N."/>
            <person name="Schleicher M."/>
            <person name="Noegel A.A."/>
            <person name="Eichinger L."/>
            <person name="Gallinger C."/>
            <person name="Pawlowski J."/>
            <person name="Sierra R."/>
            <person name="Euteneuer U."/>
            <person name="Pillet L."/>
            <person name="Moustafa A."/>
            <person name="Platzer M."/>
            <person name="Groth M."/>
            <person name="Szafranski K."/>
            <person name="Schliwa M."/>
        </authorList>
    </citation>
    <scope>NUCLEOTIDE SEQUENCE [LARGE SCALE GENOMIC DNA]</scope>
</reference>
<name>X6LLX9_RETFI</name>
<keyword evidence="2" id="KW-1185">Reference proteome</keyword>
<feature type="non-terminal residue" evidence="1">
    <location>
        <position position="1"/>
    </location>
</feature>
<evidence type="ECO:0000313" key="2">
    <source>
        <dbReference type="Proteomes" id="UP000023152"/>
    </source>
</evidence>
<dbReference type="InterPro" id="IPR036859">
    <property type="entry name" value="CAP-Gly_dom_sf"/>
</dbReference>
<dbReference type="AlphaFoldDB" id="X6LLX9"/>
<sequence length="76" mass="8589">VKNLSVELNEWDENADDGSKNGKRYFSCKTGRGSKDIGKALKVPSDQKYLNLDGTGLFYNNLLNKQNKMTNDKQMT</sequence>
<dbReference type="Proteomes" id="UP000023152">
    <property type="component" value="Unassembled WGS sequence"/>
</dbReference>
<dbReference type="EMBL" id="ASPP01036573">
    <property type="protein sequence ID" value="ETO02157.1"/>
    <property type="molecule type" value="Genomic_DNA"/>
</dbReference>
<comment type="caution">
    <text evidence="1">The sequence shown here is derived from an EMBL/GenBank/DDBJ whole genome shotgun (WGS) entry which is preliminary data.</text>
</comment>
<gene>
    <name evidence="1" type="ORF">RFI_35279</name>
</gene>
<dbReference type="Gene3D" id="2.30.30.190">
    <property type="entry name" value="CAP Gly-rich-like domain"/>
    <property type="match status" value="1"/>
</dbReference>
<evidence type="ECO:0000313" key="1">
    <source>
        <dbReference type="EMBL" id="ETO02157.1"/>
    </source>
</evidence>
<organism evidence="1 2">
    <name type="scientific">Reticulomyxa filosa</name>
    <dbReference type="NCBI Taxonomy" id="46433"/>
    <lineage>
        <taxon>Eukaryota</taxon>
        <taxon>Sar</taxon>
        <taxon>Rhizaria</taxon>
        <taxon>Retaria</taxon>
        <taxon>Foraminifera</taxon>
        <taxon>Monothalamids</taxon>
        <taxon>Reticulomyxidae</taxon>
        <taxon>Reticulomyxa</taxon>
    </lineage>
</organism>
<protein>
    <recommendedName>
        <fullName evidence="3">CAP-Gly domain-containing protein</fullName>
    </recommendedName>
</protein>
<evidence type="ECO:0008006" key="3">
    <source>
        <dbReference type="Google" id="ProtNLM"/>
    </source>
</evidence>